<evidence type="ECO:0000256" key="2">
    <source>
        <dbReference type="ARBA" id="ARBA00023015"/>
    </source>
</evidence>
<evidence type="ECO:0000256" key="4">
    <source>
        <dbReference type="ARBA" id="ARBA00023163"/>
    </source>
</evidence>
<dbReference type="InterPro" id="IPR036390">
    <property type="entry name" value="WH_DNA-bd_sf"/>
</dbReference>
<keyword evidence="7" id="KW-1185">Reference proteome</keyword>
<dbReference type="RefSeq" id="WP_267846003.1">
    <property type="nucleotide sequence ID" value="NZ_JAPMXC010000001.1"/>
</dbReference>
<comment type="caution">
    <text evidence="6">The sequence shown here is derived from an EMBL/GenBank/DDBJ whole genome shotgun (WGS) entry which is preliminary data.</text>
</comment>
<dbReference type="InterPro" id="IPR036388">
    <property type="entry name" value="WH-like_DNA-bd_sf"/>
</dbReference>
<dbReference type="Pfam" id="PF03466">
    <property type="entry name" value="LysR_substrate"/>
    <property type="match status" value="1"/>
</dbReference>
<evidence type="ECO:0000256" key="3">
    <source>
        <dbReference type="ARBA" id="ARBA00023125"/>
    </source>
</evidence>
<dbReference type="Proteomes" id="UP001082899">
    <property type="component" value="Unassembled WGS sequence"/>
</dbReference>
<organism evidence="6 7">
    <name type="scientific">Robbsia betulipollinis</name>
    <dbReference type="NCBI Taxonomy" id="2981849"/>
    <lineage>
        <taxon>Bacteria</taxon>
        <taxon>Pseudomonadati</taxon>
        <taxon>Pseudomonadota</taxon>
        <taxon>Betaproteobacteria</taxon>
        <taxon>Burkholderiales</taxon>
        <taxon>Burkholderiaceae</taxon>
        <taxon>Robbsia</taxon>
    </lineage>
</organism>
<dbReference type="InterPro" id="IPR000847">
    <property type="entry name" value="LysR_HTH_N"/>
</dbReference>
<evidence type="ECO:0000256" key="1">
    <source>
        <dbReference type="ARBA" id="ARBA00009437"/>
    </source>
</evidence>
<comment type="similarity">
    <text evidence="1">Belongs to the LysR transcriptional regulatory family.</text>
</comment>
<feature type="domain" description="HTH lysR-type" evidence="5">
    <location>
        <begin position="1"/>
        <end position="58"/>
    </location>
</feature>
<sequence length="299" mass="32502">MELAQLEIFRAVAQHGSIAKAARALHRVPSNLTTRVRQLEAELGVALLIREKQRIRLSAAGTNFLDYASRILDLTDEARRCVTSDEPGGRFTVGAVESTAAFRLPEVMAAYHQRYPAVSLELFTGLSGPVIDEVVAGRYAAAFTDVISLHPALEGVPLYKENLVLIAARDQPAIRRPADIAGGAIFTFRQTCSYRRRFERWFEADGAMPARIVEIESYHSMLACVSAGAGVALLPERVLAGLQGGGRVSVHTLDAPHGTGETWLVWRKGTMTPNLRALLALSAPEALPVSTNATAHRRL</sequence>
<dbReference type="Gene3D" id="1.10.10.10">
    <property type="entry name" value="Winged helix-like DNA-binding domain superfamily/Winged helix DNA-binding domain"/>
    <property type="match status" value="1"/>
</dbReference>
<dbReference type="NCBIfam" id="NF047711">
    <property type="entry name" value="PutUtilRegPtrR"/>
    <property type="match status" value="1"/>
</dbReference>
<proteinExistence type="inferred from homology"/>
<dbReference type="PROSITE" id="PS50931">
    <property type="entry name" value="HTH_LYSR"/>
    <property type="match status" value="1"/>
</dbReference>
<dbReference type="PANTHER" id="PTHR30126:SF40">
    <property type="entry name" value="HTH-TYPE TRANSCRIPTIONAL REGULATOR GLTR"/>
    <property type="match status" value="1"/>
</dbReference>
<dbReference type="InterPro" id="IPR005119">
    <property type="entry name" value="LysR_subst-bd"/>
</dbReference>
<gene>
    <name evidence="6" type="ORF">OVY01_04645</name>
</gene>
<keyword evidence="4" id="KW-0804">Transcription</keyword>
<protein>
    <submittedName>
        <fullName evidence="6">LysR substrate-binding domain-containing protein</fullName>
    </submittedName>
</protein>
<dbReference type="CDD" id="cd08442">
    <property type="entry name" value="PBP2_YofA_SoxR_like"/>
    <property type="match status" value="1"/>
</dbReference>
<dbReference type="SUPFAM" id="SSF53850">
    <property type="entry name" value="Periplasmic binding protein-like II"/>
    <property type="match status" value="1"/>
</dbReference>
<accession>A0ABT3ZJ54</accession>
<reference evidence="6" key="1">
    <citation type="submission" date="2022-11" db="EMBL/GenBank/DDBJ databases">
        <title>Robbsia betulipollinis sp. nov., isolated from pollen of birch (Betula pendula).</title>
        <authorList>
            <person name="Shi H."/>
            <person name="Ambika Manirajan B."/>
            <person name="Ratering S."/>
            <person name="Geissler-Plaum R."/>
            <person name="Schnell S."/>
        </authorList>
    </citation>
    <scope>NUCLEOTIDE SEQUENCE</scope>
    <source>
        <strain evidence="6">Bb-Pol-6</strain>
    </source>
</reference>
<dbReference type="PANTHER" id="PTHR30126">
    <property type="entry name" value="HTH-TYPE TRANSCRIPTIONAL REGULATOR"/>
    <property type="match status" value="1"/>
</dbReference>
<evidence type="ECO:0000259" key="5">
    <source>
        <dbReference type="PROSITE" id="PS50931"/>
    </source>
</evidence>
<evidence type="ECO:0000313" key="7">
    <source>
        <dbReference type="Proteomes" id="UP001082899"/>
    </source>
</evidence>
<dbReference type="Pfam" id="PF00126">
    <property type="entry name" value="HTH_1"/>
    <property type="match status" value="1"/>
</dbReference>
<dbReference type="SUPFAM" id="SSF46785">
    <property type="entry name" value="Winged helix' DNA-binding domain"/>
    <property type="match status" value="1"/>
</dbReference>
<name>A0ABT3ZJ54_9BURK</name>
<evidence type="ECO:0000313" key="6">
    <source>
        <dbReference type="EMBL" id="MCY0386536.1"/>
    </source>
</evidence>
<keyword evidence="2" id="KW-0805">Transcription regulation</keyword>
<dbReference type="EMBL" id="JAPMXC010000001">
    <property type="protein sequence ID" value="MCY0386536.1"/>
    <property type="molecule type" value="Genomic_DNA"/>
</dbReference>
<dbReference type="Gene3D" id="3.40.190.10">
    <property type="entry name" value="Periplasmic binding protein-like II"/>
    <property type="match status" value="2"/>
</dbReference>
<keyword evidence="3" id="KW-0238">DNA-binding</keyword>